<sequence length="121" mass="12840">MLVEGHGALADAGRLGQQLPEELVGQEVGTAAVLDAARVIHLVGAQDLQCLRDRRTALAGVGVLGRDQPARGQAEDQLQVGLLGRGQLLMQPGQLLTDGQRLGLRLGMVLDRGHDWAPIVR</sequence>
<evidence type="ECO:0000313" key="1">
    <source>
        <dbReference type="EMBL" id="RAG81537.1"/>
    </source>
</evidence>
<evidence type="ECO:0000313" key="2">
    <source>
        <dbReference type="Proteomes" id="UP000248889"/>
    </source>
</evidence>
<protein>
    <submittedName>
        <fullName evidence="1">Uncharacterized protein</fullName>
    </submittedName>
</protein>
<proteinExistence type="predicted"/>
<dbReference type="EMBL" id="QKYN01000154">
    <property type="protein sequence ID" value="RAG81537.1"/>
    <property type="molecule type" value="Genomic_DNA"/>
</dbReference>
<keyword evidence="2" id="KW-1185">Reference proteome</keyword>
<name>A0A2X0IAJ6_9ACTN</name>
<gene>
    <name evidence="1" type="ORF">DN069_32295</name>
</gene>
<comment type="caution">
    <text evidence="1">The sequence shown here is derived from an EMBL/GenBank/DDBJ whole genome shotgun (WGS) entry which is preliminary data.</text>
</comment>
<accession>A0A2X0IAJ6</accession>
<reference evidence="1 2" key="1">
    <citation type="submission" date="2018-06" db="EMBL/GenBank/DDBJ databases">
        <title>Streptacidiphilus pinicola sp. nov., isolated from pine grove soil.</title>
        <authorList>
            <person name="Roh S.G."/>
            <person name="Park S."/>
            <person name="Kim M.-K."/>
            <person name="Yun B.-R."/>
            <person name="Park J."/>
            <person name="Kim M.J."/>
            <person name="Kim Y.S."/>
            <person name="Kim S.B."/>
        </authorList>
    </citation>
    <scope>NUCLEOTIDE SEQUENCE [LARGE SCALE GENOMIC DNA]</scope>
    <source>
        <strain evidence="1 2">MMS16-CNU450</strain>
    </source>
</reference>
<organism evidence="1 2">
    <name type="scientific">Streptacidiphilus pinicola</name>
    <dbReference type="NCBI Taxonomy" id="2219663"/>
    <lineage>
        <taxon>Bacteria</taxon>
        <taxon>Bacillati</taxon>
        <taxon>Actinomycetota</taxon>
        <taxon>Actinomycetes</taxon>
        <taxon>Kitasatosporales</taxon>
        <taxon>Streptomycetaceae</taxon>
        <taxon>Streptacidiphilus</taxon>
    </lineage>
</organism>
<dbReference type="Proteomes" id="UP000248889">
    <property type="component" value="Unassembled WGS sequence"/>
</dbReference>
<dbReference type="AlphaFoldDB" id="A0A2X0IAJ6"/>